<comment type="caution">
    <text evidence="1">The sequence shown here is derived from an EMBL/GenBank/DDBJ whole genome shotgun (WGS) entry which is preliminary data.</text>
</comment>
<dbReference type="Proteomes" id="UP001079657">
    <property type="component" value="Unassembled WGS sequence"/>
</dbReference>
<accession>A0ABT4CUD9</accession>
<dbReference type="RefSeq" id="WP_268050747.1">
    <property type="nucleotide sequence ID" value="NZ_JAPQES010000005.1"/>
</dbReference>
<protein>
    <submittedName>
        <fullName evidence="1">Uncharacterized protein</fullName>
    </submittedName>
</protein>
<name>A0ABT4CUD9_9CLOT</name>
<gene>
    <name evidence="1" type="ORF">OXH55_14465</name>
</gene>
<reference evidence="1" key="1">
    <citation type="submission" date="2022-12" db="EMBL/GenBank/DDBJ databases">
        <authorList>
            <person name="Wang J."/>
        </authorList>
    </citation>
    <scope>NUCLEOTIDE SEQUENCE</scope>
    <source>
        <strain evidence="1">HY-42-06</strain>
    </source>
</reference>
<evidence type="ECO:0000313" key="1">
    <source>
        <dbReference type="EMBL" id="MCY6371846.1"/>
    </source>
</evidence>
<dbReference type="EMBL" id="JAPQES010000005">
    <property type="protein sequence ID" value="MCY6371846.1"/>
    <property type="molecule type" value="Genomic_DNA"/>
</dbReference>
<evidence type="ECO:0000313" key="2">
    <source>
        <dbReference type="Proteomes" id="UP001079657"/>
    </source>
</evidence>
<proteinExistence type="predicted"/>
<keyword evidence="2" id="KW-1185">Reference proteome</keyword>
<sequence>MVWKKGRIKFDDGSEYPAELLVKSNGQVWNAKIYKDNGVVEEVDVENFAKKLDKTVDEVYPYTYELDD</sequence>
<organism evidence="1 2">
    <name type="scientific">Clostridium ganghwense</name>
    <dbReference type="NCBI Taxonomy" id="312089"/>
    <lineage>
        <taxon>Bacteria</taxon>
        <taxon>Bacillati</taxon>
        <taxon>Bacillota</taxon>
        <taxon>Clostridia</taxon>
        <taxon>Eubacteriales</taxon>
        <taxon>Clostridiaceae</taxon>
        <taxon>Clostridium</taxon>
    </lineage>
</organism>